<dbReference type="EMBL" id="VXIS01000308">
    <property type="protein sequence ID" value="KAA8894819.1"/>
    <property type="molecule type" value="Genomic_DNA"/>
</dbReference>
<reference evidence="2 3" key="1">
    <citation type="submission" date="2019-09" db="EMBL/GenBank/DDBJ databases">
        <title>Draft genome of the ectomycorrhizal ascomycete Sphaerosporella brunnea.</title>
        <authorList>
            <consortium name="DOE Joint Genome Institute"/>
            <person name="Benucci G.M."/>
            <person name="Marozzi G."/>
            <person name="Antonielli L."/>
            <person name="Sanchez S."/>
            <person name="Marco P."/>
            <person name="Wang X."/>
            <person name="Falini L.B."/>
            <person name="Barry K."/>
            <person name="Haridas S."/>
            <person name="Lipzen A."/>
            <person name="Labutti K."/>
            <person name="Grigoriev I.V."/>
            <person name="Murat C."/>
            <person name="Martin F."/>
            <person name="Albertini E."/>
            <person name="Donnini D."/>
            <person name="Bonito G."/>
        </authorList>
    </citation>
    <scope>NUCLEOTIDE SEQUENCE [LARGE SCALE GENOMIC DNA]</scope>
    <source>
        <strain evidence="2 3">Sb_GMNB300</strain>
    </source>
</reference>
<gene>
    <name evidence="2" type="ORF">FN846DRAFT_894735</name>
</gene>
<dbReference type="Proteomes" id="UP000326924">
    <property type="component" value="Unassembled WGS sequence"/>
</dbReference>
<comment type="caution">
    <text evidence="2">The sequence shown here is derived from an EMBL/GenBank/DDBJ whole genome shotgun (WGS) entry which is preliminary data.</text>
</comment>
<feature type="compositionally biased region" description="Low complexity" evidence="1">
    <location>
        <begin position="93"/>
        <end position="104"/>
    </location>
</feature>
<accession>A0A5J5EII2</accession>
<organism evidence="2 3">
    <name type="scientific">Sphaerosporella brunnea</name>
    <dbReference type="NCBI Taxonomy" id="1250544"/>
    <lineage>
        <taxon>Eukaryota</taxon>
        <taxon>Fungi</taxon>
        <taxon>Dikarya</taxon>
        <taxon>Ascomycota</taxon>
        <taxon>Pezizomycotina</taxon>
        <taxon>Pezizomycetes</taxon>
        <taxon>Pezizales</taxon>
        <taxon>Pyronemataceae</taxon>
        <taxon>Sphaerosporella</taxon>
    </lineage>
</organism>
<evidence type="ECO:0000313" key="2">
    <source>
        <dbReference type="EMBL" id="KAA8894819.1"/>
    </source>
</evidence>
<feature type="region of interest" description="Disordered" evidence="1">
    <location>
        <begin position="65"/>
        <end position="109"/>
    </location>
</feature>
<dbReference type="InParanoid" id="A0A5J5EII2"/>
<name>A0A5J5EII2_9PEZI</name>
<dbReference type="AlphaFoldDB" id="A0A5J5EII2"/>
<keyword evidence="3" id="KW-1185">Reference proteome</keyword>
<sequence length="211" mass="22928">MAAMSAMPSSLPLCLWSPNAVAGAIIPMEGWFAVIHSISRNLKLSTSASLPSSVISLYRRRNISMDPESTVQRGQNGADPNGTRNISSRSHGRGPPAGTPATPRIPLRVSPLLPLKTTRGGKTFDMDSLTLDTRTHLVGLSKYGHNRLSLSHKHRLSLPDYIPSIAPMVLQQFDMMGSGLDSMRHHQLPRIGYDTWVAGGAQRVLGTAQNW</sequence>
<evidence type="ECO:0000256" key="1">
    <source>
        <dbReference type="SAM" id="MobiDB-lite"/>
    </source>
</evidence>
<protein>
    <submittedName>
        <fullName evidence="2">Uncharacterized protein</fullName>
    </submittedName>
</protein>
<proteinExistence type="predicted"/>
<evidence type="ECO:0000313" key="3">
    <source>
        <dbReference type="Proteomes" id="UP000326924"/>
    </source>
</evidence>